<dbReference type="PANTHER" id="PTHR30625">
    <property type="entry name" value="PROTEIN TOLQ"/>
    <property type="match status" value="1"/>
</dbReference>
<evidence type="ECO:0000313" key="16">
    <source>
        <dbReference type="EMBL" id="KDN27262.1"/>
    </source>
</evidence>
<evidence type="ECO:0000256" key="2">
    <source>
        <dbReference type="ARBA" id="ARBA00011471"/>
    </source>
</evidence>
<protein>
    <recommendedName>
        <fullName evidence="3">Biopolymer transport protein ExbB</fullName>
    </recommendedName>
</protein>
<evidence type="ECO:0000256" key="11">
    <source>
        <dbReference type="ARBA" id="ARBA00024816"/>
    </source>
</evidence>
<name>A0A066UN25_9VIBR</name>
<comment type="caution">
    <text evidence="16">The sequence shown here is derived from an EMBL/GenBank/DDBJ whole genome shotgun (WGS) entry which is preliminary data.</text>
</comment>
<feature type="transmembrane region" description="Helical" evidence="13">
    <location>
        <begin position="63"/>
        <end position="85"/>
    </location>
</feature>
<dbReference type="EMBL" id="JFFR01000027">
    <property type="protein sequence ID" value="KDN27262.1"/>
    <property type="molecule type" value="Genomic_DNA"/>
</dbReference>
<evidence type="ECO:0000313" key="17">
    <source>
        <dbReference type="Proteomes" id="UP000027219"/>
    </source>
</evidence>
<evidence type="ECO:0000256" key="13">
    <source>
        <dbReference type="SAM" id="Phobius"/>
    </source>
</evidence>
<dbReference type="Pfam" id="PF01618">
    <property type="entry name" value="MotA_ExbB"/>
    <property type="match status" value="1"/>
</dbReference>
<dbReference type="RefSeq" id="WP_032552620.1">
    <property type="nucleotide sequence ID" value="NZ_JFFR01000027.1"/>
</dbReference>
<dbReference type="NCBIfam" id="TIGR02797">
    <property type="entry name" value="exbB"/>
    <property type="match status" value="1"/>
</dbReference>
<keyword evidence="8 12" id="KW-0653">Protein transport</keyword>
<dbReference type="InterPro" id="IPR050790">
    <property type="entry name" value="ExbB/TolQ_transport"/>
</dbReference>
<keyword evidence="7 13" id="KW-0812">Transmembrane</keyword>
<comment type="subunit">
    <text evidence="2">The accessory proteins ExbB and ExbD seem to form a complex with TonB.</text>
</comment>
<gene>
    <name evidence="16" type="ORF">VFDL14_20390</name>
</gene>
<organism evidence="16 17">
    <name type="scientific">Vibrio fortis</name>
    <dbReference type="NCBI Taxonomy" id="212667"/>
    <lineage>
        <taxon>Bacteria</taxon>
        <taxon>Pseudomonadati</taxon>
        <taxon>Pseudomonadota</taxon>
        <taxon>Gammaproteobacteria</taxon>
        <taxon>Vibrionales</taxon>
        <taxon>Vibrionaceae</taxon>
        <taxon>Vibrio</taxon>
    </lineage>
</organism>
<dbReference type="GO" id="GO:0017038">
    <property type="term" value="P:protein import"/>
    <property type="evidence" value="ECO:0007669"/>
    <property type="project" value="TreeGrafter"/>
</dbReference>
<sequence>MTTFFFRIASVFLMLTFSHYSLSDTSIQPISDTVISNQQIAPPSNPLITHDLSPMGMYHAADWMVKSVMIALLVASILSWAVFITKQIQLVLATKRTKQLLATLVTTDTLQHAESALTLQTGQEVSVVTAAQHEIYMSSQGPATHNGIKERVQLRLERVQAELTRDMTSLTGILATIGSVSPFVGLFGTVWGIMNAFIGIAKAKSTTLVVVAPGIAEALLATAIGLVAAIPAVMMYNYFSRRIGHYKALLTDVSVATMVLVSRDCDRDTNEETPSQLKQVV</sequence>
<dbReference type="Proteomes" id="UP000027219">
    <property type="component" value="Unassembled WGS sequence"/>
</dbReference>
<feature type="transmembrane region" description="Helical" evidence="13">
    <location>
        <begin position="173"/>
        <end position="198"/>
    </location>
</feature>
<keyword evidence="9 13" id="KW-1133">Transmembrane helix</keyword>
<feature type="chain" id="PRO_5001627352" description="Biopolymer transport protein ExbB" evidence="14">
    <location>
        <begin position="24"/>
        <end position="281"/>
    </location>
</feature>
<dbReference type="GO" id="GO:0022857">
    <property type="term" value="F:transmembrane transporter activity"/>
    <property type="evidence" value="ECO:0007669"/>
    <property type="project" value="InterPro"/>
</dbReference>
<dbReference type="InterPro" id="IPR014164">
    <property type="entry name" value="TonB_ExbB_1"/>
</dbReference>
<evidence type="ECO:0000256" key="14">
    <source>
        <dbReference type="SAM" id="SignalP"/>
    </source>
</evidence>
<keyword evidence="10 13" id="KW-0472">Membrane</keyword>
<comment type="function">
    <text evidence="11">Involved in the TonB-dependent energy-dependent transport of various receptor-bound substrates. Protects ExbD from proteolytic degradation and functionally stabilizes TonB.</text>
</comment>
<evidence type="ECO:0000256" key="3">
    <source>
        <dbReference type="ARBA" id="ARBA00022093"/>
    </source>
</evidence>
<dbReference type="OrthoDB" id="9805133at2"/>
<keyword evidence="4 12" id="KW-0813">Transport</keyword>
<dbReference type="STRING" id="212667.VFDL14_20390"/>
<dbReference type="InterPro" id="IPR002898">
    <property type="entry name" value="MotA_ExbB_proton_chnl"/>
</dbReference>
<evidence type="ECO:0000256" key="1">
    <source>
        <dbReference type="ARBA" id="ARBA00004429"/>
    </source>
</evidence>
<keyword evidence="14" id="KW-0732">Signal</keyword>
<evidence type="ECO:0000256" key="9">
    <source>
        <dbReference type="ARBA" id="ARBA00022989"/>
    </source>
</evidence>
<feature type="transmembrane region" description="Helical" evidence="13">
    <location>
        <begin position="218"/>
        <end position="239"/>
    </location>
</feature>
<dbReference type="GO" id="GO:0005886">
    <property type="term" value="C:plasma membrane"/>
    <property type="evidence" value="ECO:0007669"/>
    <property type="project" value="UniProtKB-SubCell"/>
</dbReference>
<evidence type="ECO:0000256" key="7">
    <source>
        <dbReference type="ARBA" id="ARBA00022692"/>
    </source>
</evidence>
<feature type="signal peptide" evidence="14">
    <location>
        <begin position="1"/>
        <end position="23"/>
    </location>
</feature>
<comment type="subcellular location">
    <subcellularLocation>
        <location evidence="1">Cell inner membrane</location>
        <topology evidence="1">Multi-pass membrane protein</topology>
    </subcellularLocation>
    <subcellularLocation>
        <location evidence="12">Membrane</location>
        <topology evidence="12">Multi-pass membrane protein</topology>
    </subcellularLocation>
</comment>
<evidence type="ECO:0000256" key="6">
    <source>
        <dbReference type="ARBA" id="ARBA00022519"/>
    </source>
</evidence>
<evidence type="ECO:0000256" key="4">
    <source>
        <dbReference type="ARBA" id="ARBA00022448"/>
    </source>
</evidence>
<dbReference type="AlphaFoldDB" id="A0A066UN25"/>
<reference evidence="16 17" key="1">
    <citation type="submission" date="2014-02" db="EMBL/GenBank/DDBJ databases">
        <title>Vibrio fortis Dalian14 Genome Sequencing.</title>
        <authorList>
            <person name="Wang Y."/>
            <person name="Song L."/>
            <person name="Liu G."/>
            <person name="Ding J."/>
        </authorList>
    </citation>
    <scope>NUCLEOTIDE SEQUENCE [LARGE SCALE GENOMIC DNA]</scope>
    <source>
        <strain evidence="16 17">Dalian14</strain>
    </source>
</reference>
<dbReference type="PANTHER" id="PTHR30625:SF16">
    <property type="entry name" value="BIOPOLYMER TRANSPORT PROTEIN EXBB"/>
    <property type="match status" value="1"/>
</dbReference>
<proteinExistence type="inferred from homology"/>
<accession>A0A066UN25</accession>
<comment type="similarity">
    <text evidence="12">Belongs to the exbB/tolQ family.</text>
</comment>
<keyword evidence="6" id="KW-0997">Cell inner membrane</keyword>
<evidence type="ECO:0000256" key="8">
    <source>
        <dbReference type="ARBA" id="ARBA00022927"/>
    </source>
</evidence>
<feature type="domain" description="MotA/TolQ/ExbB proton channel" evidence="15">
    <location>
        <begin position="145"/>
        <end position="245"/>
    </location>
</feature>
<keyword evidence="17" id="KW-1185">Reference proteome</keyword>
<evidence type="ECO:0000256" key="10">
    <source>
        <dbReference type="ARBA" id="ARBA00023136"/>
    </source>
</evidence>
<evidence type="ECO:0000259" key="15">
    <source>
        <dbReference type="Pfam" id="PF01618"/>
    </source>
</evidence>
<evidence type="ECO:0000256" key="12">
    <source>
        <dbReference type="RuleBase" id="RU004057"/>
    </source>
</evidence>
<keyword evidence="5" id="KW-1003">Cell membrane</keyword>
<evidence type="ECO:0000256" key="5">
    <source>
        <dbReference type="ARBA" id="ARBA00022475"/>
    </source>
</evidence>